<evidence type="ECO:0000313" key="2">
    <source>
        <dbReference type="EMBL" id="WYW55982.1"/>
    </source>
</evidence>
<dbReference type="InterPro" id="IPR001173">
    <property type="entry name" value="Glyco_trans_2-like"/>
</dbReference>
<keyword evidence="2" id="KW-0328">Glycosyltransferase</keyword>
<dbReference type="Pfam" id="PF00535">
    <property type="entry name" value="Glycos_transf_2"/>
    <property type="match status" value="1"/>
</dbReference>
<dbReference type="PANTHER" id="PTHR43685">
    <property type="entry name" value="GLYCOSYLTRANSFERASE"/>
    <property type="match status" value="1"/>
</dbReference>
<dbReference type="EMBL" id="CP150496">
    <property type="protein sequence ID" value="WYW55982.1"/>
    <property type="molecule type" value="Genomic_DNA"/>
</dbReference>
<reference evidence="2 3" key="1">
    <citation type="submission" date="2024-03" db="EMBL/GenBank/DDBJ databases">
        <authorList>
            <person name="Cao K."/>
        </authorList>
    </citation>
    <scope>NUCLEOTIDE SEQUENCE [LARGE SCALE GENOMIC DNA]</scope>
    <source>
        <strain evidence="2 3">MCCC 1K00696</strain>
    </source>
</reference>
<dbReference type="PANTHER" id="PTHR43685:SF2">
    <property type="entry name" value="GLYCOSYLTRANSFERASE 2-LIKE DOMAIN-CONTAINING PROTEIN"/>
    <property type="match status" value="1"/>
</dbReference>
<dbReference type="RefSeq" id="WP_340933753.1">
    <property type="nucleotide sequence ID" value="NZ_CP150496.1"/>
</dbReference>
<dbReference type="CDD" id="cd00761">
    <property type="entry name" value="Glyco_tranf_GTA_type"/>
    <property type="match status" value="1"/>
</dbReference>
<accession>A0ABZ2TVZ3</accession>
<dbReference type="InterPro" id="IPR050834">
    <property type="entry name" value="Glycosyltransf_2"/>
</dbReference>
<organism evidence="2 3">
    <name type="scientific">Polaribacter marinaquae</name>
    <dbReference type="NCBI Taxonomy" id="1642819"/>
    <lineage>
        <taxon>Bacteria</taxon>
        <taxon>Pseudomonadati</taxon>
        <taxon>Bacteroidota</taxon>
        <taxon>Flavobacteriia</taxon>
        <taxon>Flavobacteriales</taxon>
        <taxon>Flavobacteriaceae</taxon>
    </lineage>
</organism>
<sequence length="304" mass="36669">MHKVSIILPSYNHKQYLLDRLHTIKNQTYKYWELVIIDDASTDGSIEVLKKFKEENSNKISNFIVNKKNSGSGYKSWQKGIELAKGKYIWIAETDDYSDCFFLEKLVNALENNSKAALAFCNSFYVNKHRKKMYTSEKRTHDLEVKKKTSKVFDNKLFMDTVLFNPYITNGSAVVFKNPSDNIPNKLFSYKQSSDMFLWTYLIKDRSFVFVNEHLNYFRRHENSTTVKNNISNLKMIYSEKISFLNYFNFKDKKKEFLQHYIKYYVWNNKKQWYKIKFLYRLNDNRFLAFLYYKHLLRFLINKI</sequence>
<proteinExistence type="predicted"/>
<dbReference type="Gene3D" id="3.90.550.10">
    <property type="entry name" value="Spore Coat Polysaccharide Biosynthesis Protein SpsA, Chain A"/>
    <property type="match status" value="1"/>
</dbReference>
<name>A0ABZ2TVZ3_9FLAO</name>
<evidence type="ECO:0000313" key="3">
    <source>
        <dbReference type="Proteomes" id="UP001491088"/>
    </source>
</evidence>
<dbReference type="SUPFAM" id="SSF53448">
    <property type="entry name" value="Nucleotide-diphospho-sugar transferases"/>
    <property type="match status" value="1"/>
</dbReference>
<keyword evidence="3" id="KW-1185">Reference proteome</keyword>
<dbReference type="EC" id="2.4.-.-" evidence="2"/>
<dbReference type="GO" id="GO:0016757">
    <property type="term" value="F:glycosyltransferase activity"/>
    <property type="evidence" value="ECO:0007669"/>
    <property type="project" value="UniProtKB-KW"/>
</dbReference>
<evidence type="ECO:0000259" key="1">
    <source>
        <dbReference type="Pfam" id="PF00535"/>
    </source>
</evidence>
<gene>
    <name evidence="2" type="ORF">WG950_01720</name>
</gene>
<dbReference type="InterPro" id="IPR029044">
    <property type="entry name" value="Nucleotide-diphossugar_trans"/>
</dbReference>
<dbReference type="Proteomes" id="UP001491088">
    <property type="component" value="Chromosome"/>
</dbReference>
<protein>
    <submittedName>
        <fullName evidence="2">Glycosyltransferase family 2 protein</fullName>
        <ecNumber evidence="2">2.4.-.-</ecNumber>
    </submittedName>
</protein>
<feature type="domain" description="Glycosyltransferase 2-like" evidence="1">
    <location>
        <begin position="5"/>
        <end position="152"/>
    </location>
</feature>
<keyword evidence="2" id="KW-0808">Transferase</keyword>